<proteinExistence type="predicted"/>
<dbReference type="InterPro" id="IPR047728">
    <property type="entry name" value="LipDrop-assoc"/>
</dbReference>
<protein>
    <submittedName>
        <fullName evidence="2">Lipid droplet-associated protein</fullName>
    </submittedName>
</protein>
<keyword evidence="3" id="KW-1185">Reference proteome</keyword>
<name>A0A9X4RDC7_9ACTN</name>
<evidence type="ECO:0000256" key="1">
    <source>
        <dbReference type="SAM" id="MobiDB-lite"/>
    </source>
</evidence>
<accession>A0A9X4RDC7</accession>
<gene>
    <name evidence="2" type="ORF">NVS88_08905</name>
</gene>
<evidence type="ECO:0000313" key="2">
    <source>
        <dbReference type="EMBL" id="MDG3014675.1"/>
    </source>
</evidence>
<dbReference type="RefSeq" id="WP_277835046.1">
    <property type="nucleotide sequence ID" value="NZ_JAAIVF010000007.1"/>
</dbReference>
<evidence type="ECO:0000313" key="3">
    <source>
        <dbReference type="Proteomes" id="UP001152755"/>
    </source>
</evidence>
<dbReference type="AlphaFoldDB" id="A0A9X4RDC7"/>
<sequence length="202" mass="21636">MIRPPFMARVAAGLAVTVVEETRKLPTTAVMLPMTSVSLVFQTGMRVQQTMTSLAIKGDQALSFLYPDQEQPSWAVFDEDHADAHDGSDQSGADGSRTTAGRFALYSTAPKPQTDTEGAAGSDSKDHIGEPAPANGSGTVPSTPEIAEFLDYDALTLAQLRARLRTLSTEELTELLDYEKAGRARAPFVTMLGNRITSTTAK</sequence>
<dbReference type="EMBL" id="JANRHA010000005">
    <property type="protein sequence ID" value="MDG3014675.1"/>
    <property type="molecule type" value="Genomic_DNA"/>
</dbReference>
<dbReference type="NCBIfam" id="NF033649">
    <property type="entry name" value="LipDrop_Rv1109c"/>
    <property type="match status" value="1"/>
</dbReference>
<comment type="caution">
    <text evidence="2">The sequence shown here is derived from an EMBL/GenBank/DDBJ whole genome shotgun (WGS) entry which is preliminary data.</text>
</comment>
<feature type="region of interest" description="Disordered" evidence="1">
    <location>
        <begin position="106"/>
        <end position="143"/>
    </location>
</feature>
<reference evidence="2" key="1">
    <citation type="submission" date="2022-08" db="EMBL/GenBank/DDBJ databases">
        <title>Genome analysis of Corynebacteriales strain.</title>
        <authorList>
            <person name="Lee S.D."/>
        </authorList>
    </citation>
    <scope>NUCLEOTIDE SEQUENCE</scope>
    <source>
        <strain evidence="2">D3-21</strain>
    </source>
</reference>
<dbReference type="Proteomes" id="UP001152755">
    <property type="component" value="Unassembled WGS sequence"/>
</dbReference>
<organism evidence="2 3">
    <name type="scientific">Speluncibacter jeojiensis</name>
    <dbReference type="NCBI Taxonomy" id="2710754"/>
    <lineage>
        <taxon>Bacteria</taxon>
        <taxon>Bacillati</taxon>
        <taxon>Actinomycetota</taxon>
        <taxon>Actinomycetes</taxon>
        <taxon>Mycobacteriales</taxon>
        <taxon>Speluncibacteraceae</taxon>
        <taxon>Speluncibacter</taxon>
    </lineage>
</organism>